<dbReference type="Pfam" id="PF02373">
    <property type="entry name" value="JmjC"/>
    <property type="match status" value="1"/>
</dbReference>
<feature type="non-terminal residue" evidence="4">
    <location>
        <position position="154"/>
    </location>
</feature>
<evidence type="ECO:0000256" key="2">
    <source>
        <dbReference type="ARBA" id="ARBA00023242"/>
    </source>
</evidence>
<dbReference type="AlphaFoldDB" id="A0ABD0NUL8"/>
<dbReference type="Proteomes" id="UP001529510">
    <property type="component" value="Unassembled WGS sequence"/>
</dbReference>
<dbReference type="PANTHER" id="PTHR10694">
    <property type="entry name" value="LYSINE-SPECIFIC DEMETHYLASE"/>
    <property type="match status" value="1"/>
</dbReference>
<keyword evidence="5" id="KW-1185">Reference proteome</keyword>
<dbReference type="SUPFAM" id="SSF51197">
    <property type="entry name" value="Clavaminate synthase-like"/>
    <property type="match status" value="1"/>
</dbReference>
<gene>
    <name evidence="4" type="ORF">M9458_037401</name>
</gene>
<evidence type="ECO:0000313" key="5">
    <source>
        <dbReference type="Proteomes" id="UP001529510"/>
    </source>
</evidence>
<feature type="domain" description="JmjC" evidence="3">
    <location>
        <begin position="2"/>
        <end position="29"/>
    </location>
</feature>
<evidence type="ECO:0000256" key="1">
    <source>
        <dbReference type="ARBA" id="ARBA00004123"/>
    </source>
</evidence>
<proteinExistence type="predicted"/>
<comment type="caution">
    <text evidence="4">The sequence shown here is derived from an EMBL/GenBank/DDBJ whole genome shotgun (WGS) entry which is preliminary data.</text>
</comment>
<keyword evidence="2" id="KW-0539">Nucleus</keyword>
<evidence type="ECO:0000259" key="3">
    <source>
        <dbReference type="Pfam" id="PF02373"/>
    </source>
</evidence>
<accession>A0ABD0NUL8</accession>
<sequence length="154" mass="17796">VLCREGIKVHRTVQQSGQFVVIFPGAFVVSETVHFATPQWMNLGYEAAKDLKCRRIAKPFSMEKLLYQIATAEAKRENRLVLSTISSLLKDLRNIEMKQRQDLYEAGLLSSARYCTHDNNQSPADTRKKPRKWLTLESSERRCQTCQHLCYLSM</sequence>
<reference evidence="4 5" key="1">
    <citation type="submission" date="2024-05" db="EMBL/GenBank/DDBJ databases">
        <title>Genome sequencing and assembly of Indian major carp, Cirrhinus mrigala (Hamilton, 1822).</title>
        <authorList>
            <person name="Mohindra V."/>
            <person name="Chowdhury L.M."/>
            <person name="Lal K."/>
            <person name="Jena J.K."/>
        </authorList>
    </citation>
    <scope>NUCLEOTIDE SEQUENCE [LARGE SCALE GENOMIC DNA]</scope>
    <source>
        <strain evidence="4">CM1030</strain>
        <tissue evidence="4">Blood</tissue>
    </source>
</reference>
<name>A0ABD0NUL8_CIRMR</name>
<dbReference type="GO" id="GO:0005634">
    <property type="term" value="C:nucleus"/>
    <property type="evidence" value="ECO:0007669"/>
    <property type="project" value="UniProtKB-SubCell"/>
</dbReference>
<dbReference type="Gene3D" id="2.60.120.650">
    <property type="entry name" value="Cupin"/>
    <property type="match status" value="1"/>
</dbReference>
<protein>
    <recommendedName>
        <fullName evidence="3">JmjC domain-containing protein</fullName>
    </recommendedName>
</protein>
<organism evidence="4 5">
    <name type="scientific">Cirrhinus mrigala</name>
    <name type="common">Mrigala</name>
    <dbReference type="NCBI Taxonomy" id="683832"/>
    <lineage>
        <taxon>Eukaryota</taxon>
        <taxon>Metazoa</taxon>
        <taxon>Chordata</taxon>
        <taxon>Craniata</taxon>
        <taxon>Vertebrata</taxon>
        <taxon>Euteleostomi</taxon>
        <taxon>Actinopterygii</taxon>
        <taxon>Neopterygii</taxon>
        <taxon>Teleostei</taxon>
        <taxon>Ostariophysi</taxon>
        <taxon>Cypriniformes</taxon>
        <taxon>Cyprinidae</taxon>
        <taxon>Labeoninae</taxon>
        <taxon>Labeonini</taxon>
        <taxon>Cirrhinus</taxon>
    </lineage>
</organism>
<evidence type="ECO:0000313" key="4">
    <source>
        <dbReference type="EMBL" id="KAL0165557.1"/>
    </source>
</evidence>
<dbReference type="PANTHER" id="PTHR10694:SF113">
    <property type="entry name" value="PROTEIN JUMONJI"/>
    <property type="match status" value="1"/>
</dbReference>
<feature type="non-terminal residue" evidence="4">
    <location>
        <position position="1"/>
    </location>
</feature>
<dbReference type="EMBL" id="JAMKFB020000019">
    <property type="protein sequence ID" value="KAL0165557.1"/>
    <property type="molecule type" value="Genomic_DNA"/>
</dbReference>
<comment type="subcellular location">
    <subcellularLocation>
        <location evidence="1">Nucleus</location>
    </subcellularLocation>
</comment>
<dbReference type="InterPro" id="IPR003347">
    <property type="entry name" value="JmjC_dom"/>
</dbReference>